<geneLocation type="plasmid" evidence="1">
    <name>pBC453</name>
</geneLocation>
<evidence type="ECO:0000313" key="1">
    <source>
        <dbReference type="EMBL" id="BBA45527.1"/>
    </source>
</evidence>
<accession>A0A286P6R3</accession>
<evidence type="ECO:0000313" key="3">
    <source>
        <dbReference type="Proteomes" id="UP001220209"/>
    </source>
</evidence>
<keyword evidence="1" id="KW-0614">Plasmid</keyword>
<gene>
    <name evidence="1" type="ORF">BCCH1_80380</name>
    <name evidence="2" type="ORF">LXE91_40190</name>
</gene>
<dbReference type="EMBL" id="AP018360">
    <property type="protein sequence ID" value="BBA45527.1"/>
    <property type="molecule type" value="Genomic_DNA"/>
</dbReference>
<dbReference type="RefSeq" id="WP_052760127.1">
    <property type="nucleotide sequence ID" value="NZ_CP090643.1"/>
</dbReference>
<evidence type="ECO:0000313" key="2">
    <source>
        <dbReference type="EMBL" id="WFN23717.1"/>
    </source>
</evidence>
<reference evidence="2 3" key="3">
    <citation type="submission" date="2021-12" db="EMBL/GenBank/DDBJ databases">
        <title>Genomic and phenotypic characterization of three Burkholderia contaminans isolates recovered from different sources.</title>
        <authorList>
            <person name="Lopez De Volder A."/>
            <person name="Fan Y."/>
            <person name="Nunvar J."/>
            <person name="Herrera T."/>
            <person name="Timp W."/>
            <person name="Degrossi J."/>
        </authorList>
    </citation>
    <scope>NUCLEOTIDE SEQUENCE [LARGE SCALE GENOMIC DNA]</scope>
    <source>
        <strain evidence="2 3">LMG 23361</strain>
        <plasmid evidence="2 3">unnamed1</plasmid>
    </source>
</reference>
<proteinExistence type="predicted"/>
<dbReference type="Proteomes" id="UP001220209">
    <property type="component" value="Plasmid unnamed1"/>
</dbReference>
<dbReference type="EMBL" id="CP090643">
    <property type="protein sequence ID" value="WFN23717.1"/>
    <property type="molecule type" value="Genomic_DNA"/>
</dbReference>
<dbReference type="InterPro" id="IPR046250">
    <property type="entry name" value="DUF6283"/>
</dbReference>
<dbReference type="Pfam" id="PF19800">
    <property type="entry name" value="DUF6283"/>
    <property type="match status" value="1"/>
</dbReference>
<reference evidence="1" key="2">
    <citation type="journal article" date="2017" name="Genome Announc.">
        <title>High-Quality Draft Genome Sequence of Burkholderia contaminans CH-1, a Gram-Negative Bacterium That Metabolizes 2-Azahypoxanthine, a Plant Growth-Regulating Compound.</title>
        <authorList>
            <person name="Choi J.-H."/>
            <person name="Sugiura H."/>
            <person name="Moriuchi R."/>
            <person name="Kawagishi H."/>
            <person name="Dohra H."/>
        </authorList>
    </citation>
    <scope>NUCLEOTIDE SEQUENCE</scope>
    <source>
        <strain evidence="1">CH-1</strain>
        <plasmid evidence="1">pBC453</plasmid>
    </source>
</reference>
<name>A0A286P6R3_9BURK</name>
<reference evidence="1" key="1">
    <citation type="journal article" date="2016" name="Biosci. Biotechnol. Biochem.">
        <title>Bioconversion of AHX to AOH by resting cells of Burkholderia contaminans CH-1.</title>
        <authorList>
            <person name="Choi J.H."/>
            <person name="Kikuchi A."/>
            <person name="Pumkaeo P."/>
            <person name="Hirai H."/>
            <person name="Tokuyama S."/>
            <person name="Kawagishi H."/>
        </authorList>
    </citation>
    <scope>NUCLEOTIDE SEQUENCE</scope>
    <source>
        <strain evidence="1">CH-1</strain>
        <plasmid evidence="1">pBC453</plasmid>
    </source>
</reference>
<protein>
    <submittedName>
        <fullName evidence="2">DUF6283 family protein</fullName>
    </submittedName>
</protein>
<sequence>MCAGFLLHGADHNLSVRIKSIQGDRFDDVEDGGHQLYENYRAMAIANGVSPDDPVLAQCRD</sequence>
<organism evidence="1">
    <name type="scientific">Burkholderia contaminans</name>
    <dbReference type="NCBI Taxonomy" id="488447"/>
    <lineage>
        <taxon>Bacteria</taxon>
        <taxon>Pseudomonadati</taxon>
        <taxon>Pseudomonadota</taxon>
        <taxon>Betaproteobacteria</taxon>
        <taxon>Burkholderiales</taxon>
        <taxon>Burkholderiaceae</taxon>
        <taxon>Burkholderia</taxon>
        <taxon>Burkholderia cepacia complex</taxon>
    </lineage>
</organism>
<geneLocation type="plasmid" evidence="2 3">
    <name>unnamed1</name>
</geneLocation>
<dbReference type="AlphaFoldDB" id="A0A286P6R3"/>